<dbReference type="Proteomes" id="UP001501509">
    <property type="component" value="Unassembled WGS sequence"/>
</dbReference>
<dbReference type="EMBL" id="BAAATD010000001">
    <property type="protein sequence ID" value="GAA2581744.1"/>
    <property type="molecule type" value="Genomic_DNA"/>
</dbReference>
<accession>A0ABN3PEG0</accession>
<keyword evidence="2" id="KW-1185">Reference proteome</keyword>
<protein>
    <submittedName>
        <fullName evidence="1">Uncharacterized protein</fullName>
    </submittedName>
</protein>
<proteinExistence type="predicted"/>
<sequence>MTDEPDEISAAGAKVVEMLGACAQAPDDLEIGRAADAALTRLEQLLAVSEDHRSS</sequence>
<dbReference type="RefSeq" id="WP_344538567.1">
    <property type="nucleotide sequence ID" value="NZ_BAAATD010000001.1"/>
</dbReference>
<organism evidence="1 2">
    <name type="scientific">Actinomadura fulvescens</name>
    <dbReference type="NCBI Taxonomy" id="46160"/>
    <lineage>
        <taxon>Bacteria</taxon>
        <taxon>Bacillati</taxon>
        <taxon>Actinomycetota</taxon>
        <taxon>Actinomycetes</taxon>
        <taxon>Streptosporangiales</taxon>
        <taxon>Thermomonosporaceae</taxon>
        <taxon>Actinomadura</taxon>
    </lineage>
</organism>
<evidence type="ECO:0000313" key="1">
    <source>
        <dbReference type="EMBL" id="GAA2581744.1"/>
    </source>
</evidence>
<evidence type="ECO:0000313" key="2">
    <source>
        <dbReference type="Proteomes" id="UP001501509"/>
    </source>
</evidence>
<gene>
    <name evidence="1" type="ORF">GCM10010411_13040</name>
</gene>
<comment type="caution">
    <text evidence="1">The sequence shown here is derived from an EMBL/GenBank/DDBJ whole genome shotgun (WGS) entry which is preliminary data.</text>
</comment>
<reference evidence="1 2" key="1">
    <citation type="journal article" date="2019" name="Int. J. Syst. Evol. Microbiol.">
        <title>The Global Catalogue of Microorganisms (GCM) 10K type strain sequencing project: providing services to taxonomists for standard genome sequencing and annotation.</title>
        <authorList>
            <consortium name="The Broad Institute Genomics Platform"/>
            <consortium name="The Broad Institute Genome Sequencing Center for Infectious Disease"/>
            <person name="Wu L."/>
            <person name="Ma J."/>
        </authorList>
    </citation>
    <scope>NUCLEOTIDE SEQUENCE [LARGE SCALE GENOMIC DNA]</scope>
    <source>
        <strain evidence="1 2">JCM 6833</strain>
    </source>
</reference>
<name>A0ABN3PEG0_9ACTN</name>